<accession>H2C8D5</accession>
<dbReference type="OrthoDB" id="41237at2157"/>
<dbReference type="HOGENOM" id="CLU_2433936_0_0_2"/>
<organism evidence="1 2">
    <name type="scientific">Metallosphaera yellowstonensis MK1</name>
    <dbReference type="NCBI Taxonomy" id="671065"/>
    <lineage>
        <taxon>Archaea</taxon>
        <taxon>Thermoproteota</taxon>
        <taxon>Thermoprotei</taxon>
        <taxon>Sulfolobales</taxon>
        <taxon>Sulfolobaceae</taxon>
        <taxon>Metallosphaera</taxon>
    </lineage>
</organism>
<keyword evidence="2" id="KW-1185">Reference proteome</keyword>
<dbReference type="EMBL" id="JH597770">
    <property type="protein sequence ID" value="EHP68411.1"/>
    <property type="molecule type" value="Genomic_DNA"/>
</dbReference>
<proteinExistence type="predicted"/>
<reference evidence="1 2" key="1">
    <citation type="submission" date="2012-01" db="EMBL/GenBank/DDBJ databases">
        <title>Improved High-Quality Draft sequence of Metallosphaera yellowstonensis MK1.</title>
        <authorList>
            <consortium name="US DOE Joint Genome Institute"/>
            <person name="Lucas S."/>
            <person name="Han J."/>
            <person name="Cheng J.-F."/>
            <person name="Goodwin L."/>
            <person name="Pitluck S."/>
            <person name="Peters L."/>
            <person name="Teshima H."/>
            <person name="Detter J.C."/>
            <person name="Han C."/>
            <person name="Tapia R."/>
            <person name="Land M."/>
            <person name="Hauser L."/>
            <person name="Kyrpides N."/>
            <person name="Kozubal M."/>
            <person name="Macur R.E."/>
            <person name="Jay Z."/>
            <person name="Inskeep W."/>
            <person name="Woyke T."/>
        </authorList>
    </citation>
    <scope>NUCLEOTIDE SEQUENCE [LARGE SCALE GENOMIC DNA]</scope>
    <source>
        <strain evidence="1 2">MK1</strain>
    </source>
</reference>
<dbReference type="eggNOG" id="arCOG07220">
    <property type="taxonomic scope" value="Archaea"/>
</dbReference>
<protein>
    <submittedName>
        <fullName evidence="1">Uncharacterized protein</fullName>
    </submittedName>
</protein>
<evidence type="ECO:0000313" key="1">
    <source>
        <dbReference type="EMBL" id="EHP68411.1"/>
    </source>
</evidence>
<evidence type="ECO:0000313" key="2">
    <source>
        <dbReference type="Proteomes" id="UP000003980"/>
    </source>
</evidence>
<gene>
    <name evidence="1" type="ORF">MetMK1DRAFT_00028440</name>
</gene>
<sequence length="90" mass="10178">MSEFRARLEGEKLILESISGQPLFIREIIVKYALTALSPENERFRRIVSDSIKIGSKLSRLEIPVGGLDVVGVDVIYTRGDFTLRDEIQI</sequence>
<name>H2C8D5_9CREN</name>
<dbReference type="AlphaFoldDB" id="H2C8D5"/>
<dbReference type="Proteomes" id="UP000003980">
    <property type="component" value="Unassembled WGS sequence"/>
</dbReference>
<dbReference type="STRING" id="671065.MetMK1DRAFT_00028440"/>
<dbReference type="RefSeq" id="WP_009074784.1">
    <property type="nucleotide sequence ID" value="NZ_JH597770.1"/>
</dbReference>